<feature type="region of interest" description="Disordered" evidence="6">
    <location>
        <begin position="504"/>
        <end position="526"/>
    </location>
</feature>
<dbReference type="PANTHER" id="PTHR31674">
    <property type="entry name" value="B3 DOMAIN-CONTAINING PROTEIN REM-LIKE 3-RELATED"/>
    <property type="match status" value="1"/>
</dbReference>
<organism evidence="8 9">
    <name type="scientific">Cuscuta epithymum</name>
    <dbReference type="NCBI Taxonomy" id="186058"/>
    <lineage>
        <taxon>Eukaryota</taxon>
        <taxon>Viridiplantae</taxon>
        <taxon>Streptophyta</taxon>
        <taxon>Embryophyta</taxon>
        <taxon>Tracheophyta</taxon>
        <taxon>Spermatophyta</taxon>
        <taxon>Magnoliopsida</taxon>
        <taxon>eudicotyledons</taxon>
        <taxon>Gunneridae</taxon>
        <taxon>Pentapetalae</taxon>
        <taxon>asterids</taxon>
        <taxon>lamiids</taxon>
        <taxon>Solanales</taxon>
        <taxon>Convolvulaceae</taxon>
        <taxon>Cuscuteae</taxon>
        <taxon>Cuscuta</taxon>
        <taxon>Cuscuta subgen. Cuscuta</taxon>
    </lineage>
</organism>
<keyword evidence="5" id="KW-0539">Nucleus</keyword>
<sequence>MGERNPAFFKVLTDDFATHLRLPPSFIYKFRKRLPESPVLTVGTEEEWSVKMEEVAEAQCFTEGWSEFVKDLHLDLHNFLVFWLESPSKFFVEVYNEGGSAKILDHLITKGKVSPKKAYACESDVVPLSSDVHVKKRKAASFSFEMRPFNKYRARIPAPFMRETGLMGIKCLVLKDPQEREWPVLITCHDGTSTDRCDMSKGWTDFRTQNGLLNGDTCTLHYPADGCEEEEEYGGGCLLQVEVTRAGNVSPEKAYACDSDGVPLSSDVHIKKRKAASFSIEMRPSNKNRVRIPTTFMRDTGMMGSKSLVLKDPREREWPVLISCHDGTSKERCDITKGWTDFRTQNGLRNGDTCTFHYIADEREEEDEEKEHGGGWLLKVEVTRAGKVSPEKAYARESDVVPLSSDAHIRKRTAASFSIKMRPFNQSRARIPATFMRETGMMGSKSLVLKDPQEREWPVLISCHDGNSKERCDMTKGWSDFRTKNGLVNGDTCTFHYTVDGSEEEEQEHSGGWLLRVEVTKAGSRP</sequence>
<dbReference type="PANTHER" id="PTHR31674:SF25">
    <property type="entry name" value="B3 DOMAIN-CONTAINING TRANSCRIPTION FACTOR VRN1-LIKE"/>
    <property type="match status" value="1"/>
</dbReference>
<evidence type="ECO:0000256" key="2">
    <source>
        <dbReference type="ARBA" id="ARBA00023015"/>
    </source>
</evidence>
<evidence type="ECO:0000256" key="3">
    <source>
        <dbReference type="ARBA" id="ARBA00023125"/>
    </source>
</evidence>
<dbReference type="CDD" id="cd10017">
    <property type="entry name" value="B3_DNA"/>
    <property type="match status" value="4"/>
</dbReference>
<comment type="caution">
    <text evidence="8">The sequence shown here is derived from an EMBL/GenBank/DDBJ whole genome shotgun (WGS) entry which is preliminary data.</text>
</comment>
<evidence type="ECO:0000256" key="5">
    <source>
        <dbReference type="ARBA" id="ARBA00023242"/>
    </source>
</evidence>
<dbReference type="SUPFAM" id="SSF101936">
    <property type="entry name" value="DNA-binding pseudobarrel domain"/>
    <property type="match status" value="4"/>
</dbReference>
<proteinExistence type="predicted"/>
<keyword evidence="9" id="KW-1185">Reference proteome</keyword>
<dbReference type="GO" id="GO:0003677">
    <property type="term" value="F:DNA binding"/>
    <property type="evidence" value="ECO:0007669"/>
    <property type="project" value="UniProtKB-KW"/>
</dbReference>
<comment type="subcellular location">
    <subcellularLocation>
        <location evidence="1">Nucleus</location>
    </subcellularLocation>
</comment>
<keyword evidence="2" id="KW-0805">Transcription regulation</keyword>
<evidence type="ECO:0000256" key="1">
    <source>
        <dbReference type="ARBA" id="ARBA00004123"/>
    </source>
</evidence>
<dbReference type="Gene3D" id="2.40.330.10">
    <property type="entry name" value="DNA-binding pseudobarrel domain"/>
    <property type="match status" value="4"/>
</dbReference>
<feature type="domain" description="TF-B3" evidence="7">
    <location>
        <begin position="275"/>
        <end position="386"/>
    </location>
</feature>
<dbReference type="InterPro" id="IPR015300">
    <property type="entry name" value="DNA-bd_pseudobarrel_sf"/>
</dbReference>
<feature type="domain" description="TF-B3" evidence="7">
    <location>
        <begin position="414"/>
        <end position="523"/>
    </location>
</feature>
<feature type="domain" description="TF-B3" evidence="7">
    <location>
        <begin position="139"/>
        <end position="247"/>
    </location>
</feature>
<protein>
    <recommendedName>
        <fullName evidence="7">TF-B3 domain-containing protein</fullName>
    </recommendedName>
</protein>
<name>A0AAV0FUD7_9ASTE</name>
<feature type="domain" description="TF-B3" evidence="7">
    <location>
        <begin position="5"/>
        <end position="98"/>
    </location>
</feature>
<dbReference type="AlphaFoldDB" id="A0AAV0FUD7"/>
<dbReference type="Proteomes" id="UP001152523">
    <property type="component" value="Unassembled WGS sequence"/>
</dbReference>
<dbReference type="PROSITE" id="PS50863">
    <property type="entry name" value="B3"/>
    <property type="match status" value="4"/>
</dbReference>
<evidence type="ECO:0000259" key="7">
    <source>
        <dbReference type="PROSITE" id="PS50863"/>
    </source>
</evidence>
<dbReference type="Pfam" id="PF02362">
    <property type="entry name" value="B3"/>
    <property type="match status" value="4"/>
</dbReference>
<reference evidence="8" key="1">
    <citation type="submission" date="2022-07" db="EMBL/GenBank/DDBJ databases">
        <authorList>
            <person name="Macas J."/>
            <person name="Novak P."/>
            <person name="Neumann P."/>
        </authorList>
    </citation>
    <scope>NUCLEOTIDE SEQUENCE</scope>
</reference>
<accession>A0AAV0FUD7</accession>
<gene>
    <name evidence="8" type="ORF">CEPIT_LOCUS37346</name>
</gene>
<evidence type="ECO:0000256" key="6">
    <source>
        <dbReference type="SAM" id="MobiDB-lite"/>
    </source>
</evidence>
<keyword evidence="4" id="KW-0804">Transcription</keyword>
<evidence type="ECO:0000256" key="4">
    <source>
        <dbReference type="ARBA" id="ARBA00023163"/>
    </source>
</evidence>
<evidence type="ECO:0000313" key="9">
    <source>
        <dbReference type="Proteomes" id="UP001152523"/>
    </source>
</evidence>
<dbReference type="InterPro" id="IPR003340">
    <property type="entry name" value="B3_DNA-bd"/>
</dbReference>
<dbReference type="EMBL" id="CAMAPF010001015">
    <property type="protein sequence ID" value="CAH9139116.1"/>
    <property type="molecule type" value="Genomic_DNA"/>
</dbReference>
<keyword evidence="3" id="KW-0238">DNA-binding</keyword>
<dbReference type="GO" id="GO:0005634">
    <property type="term" value="C:nucleus"/>
    <property type="evidence" value="ECO:0007669"/>
    <property type="project" value="UniProtKB-SubCell"/>
</dbReference>
<evidence type="ECO:0000313" key="8">
    <source>
        <dbReference type="EMBL" id="CAH9139116.1"/>
    </source>
</evidence>
<dbReference type="InterPro" id="IPR039218">
    <property type="entry name" value="REM_fam"/>
</dbReference>
<dbReference type="SMART" id="SM01019">
    <property type="entry name" value="B3"/>
    <property type="match status" value="4"/>
</dbReference>